<evidence type="ECO:0000313" key="3">
    <source>
        <dbReference type="Proteomes" id="UP001238540"/>
    </source>
</evidence>
<keyword evidence="3" id="KW-1185">Reference proteome</keyword>
<comment type="caution">
    <text evidence="2">The sequence shown here is derived from an EMBL/GenBank/DDBJ whole genome shotgun (WGS) entry which is preliminary data.</text>
</comment>
<gene>
    <name evidence="2" type="ORF">QWZ16_12775</name>
</gene>
<evidence type="ECO:0000256" key="1">
    <source>
        <dbReference type="SAM" id="Phobius"/>
    </source>
</evidence>
<name>A0ABT8BUE3_9VIBR</name>
<evidence type="ECO:0000313" key="2">
    <source>
        <dbReference type="EMBL" id="MDN3610578.1"/>
    </source>
</evidence>
<protein>
    <submittedName>
        <fullName evidence="2">Uncharacterized protein</fullName>
    </submittedName>
</protein>
<sequence>MGIRTKAMRAAFKAYLQVLQSKSYQEIEMISDLYVDTRRSAASREVTLLVRAMFGFSTGLHNSTSEQGWLKKYNIAELTFDAEHGEFGGVQYHHEGERKLAGHVWLDWTHCRTPEGDNDYGLWFFYNACKTINELELQLYAMAHGKCSLRNREVGQNVATHASALLESRQFSDLKNKVLALYPERLSASEYKVLKYSKIKGASWSTHKDVKTLSVLREKTQGRLDSTSLAGLVIGQELCNAFGEIVSSVDLQMKTLTQGQLACFSTPNPKRIDYKTCTTKDSQVGKDIRALASIKTFVTSEQSNLLKLLIKARAEKKFVLSAVTVTAAIASGSVLVVGGVLGLPSSAIKGMFDNIAAAANSIPIAGATVPVQINAAKIEFLEAETERILTLADTLMSNYEVVMKIGE</sequence>
<dbReference type="Proteomes" id="UP001238540">
    <property type="component" value="Unassembled WGS sequence"/>
</dbReference>
<dbReference type="RefSeq" id="WP_170882129.1">
    <property type="nucleotide sequence ID" value="NZ_JABEYA020000001.1"/>
</dbReference>
<accession>A0ABT8BUE3</accession>
<organism evidence="2 3">
    <name type="scientific">Vibrio ostreicida</name>
    <dbReference type="NCBI Taxonomy" id="526588"/>
    <lineage>
        <taxon>Bacteria</taxon>
        <taxon>Pseudomonadati</taxon>
        <taxon>Pseudomonadota</taxon>
        <taxon>Gammaproteobacteria</taxon>
        <taxon>Vibrionales</taxon>
        <taxon>Vibrionaceae</taxon>
        <taxon>Vibrio</taxon>
    </lineage>
</organism>
<keyword evidence="1" id="KW-1133">Transmembrane helix</keyword>
<reference evidence="3" key="1">
    <citation type="journal article" date="2019" name="Int. J. Syst. Evol. Microbiol.">
        <title>The Global Catalogue of Microorganisms (GCM) 10K type strain sequencing project: providing services to taxonomists for standard genome sequencing and annotation.</title>
        <authorList>
            <consortium name="The Broad Institute Genomics Platform"/>
            <consortium name="The Broad Institute Genome Sequencing Center for Infectious Disease"/>
            <person name="Wu L."/>
            <person name="Ma J."/>
        </authorList>
    </citation>
    <scope>NUCLEOTIDE SEQUENCE [LARGE SCALE GENOMIC DNA]</scope>
    <source>
        <strain evidence="3">CECT 7398</strain>
    </source>
</reference>
<dbReference type="EMBL" id="JAUFQC010000001">
    <property type="protein sequence ID" value="MDN3610578.1"/>
    <property type="molecule type" value="Genomic_DNA"/>
</dbReference>
<keyword evidence="1" id="KW-0812">Transmembrane</keyword>
<feature type="transmembrane region" description="Helical" evidence="1">
    <location>
        <begin position="318"/>
        <end position="343"/>
    </location>
</feature>
<proteinExistence type="predicted"/>
<keyword evidence="1" id="KW-0472">Membrane</keyword>